<evidence type="ECO:0000313" key="3">
    <source>
        <dbReference type="EMBL" id="KAJ8948006.1"/>
    </source>
</evidence>
<keyword evidence="4" id="KW-1185">Reference proteome</keyword>
<sequence length="251" mass="28230">MGWMVCLVDITESYVHLTVLVCFAIYKVVKNMPRSKLGVKRHAVNTDNLVSALKRCVSAEMSIREAARTYGVSKSTLIRHINVFKASGASIFKYSANNNAKQVFNNGEELILEKYLITASRYYYGLTKKEVRCLAYQYAVANNKKYTHFWNTQNAAGKEWIRQFLKRHTNLSLRKPEAISLARSTRFHPVETSHLKKVWNCDETGVTTVNVPPKIVGPKGIKQIGQITSGERGVNVTIIAAINAILTISHP</sequence>
<dbReference type="Gene3D" id="1.10.10.60">
    <property type="entry name" value="Homeodomain-like"/>
    <property type="match status" value="1"/>
</dbReference>
<dbReference type="Pfam" id="PF05225">
    <property type="entry name" value="HTH_psq"/>
    <property type="match status" value="1"/>
</dbReference>
<evidence type="ECO:0000256" key="1">
    <source>
        <dbReference type="ARBA" id="ARBA00004123"/>
    </source>
</evidence>
<dbReference type="InterPro" id="IPR009057">
    <property type="entry name" value="Homeodomain-like_sf"/>
</dbReference>
<protein>
    <recommendedName>
        <fullName evidence="2">HTH psq-type domain-containing protein</fullName>
    </recommendedName>
</protein>
<organism evidence="3 4">
    <name type="scientific">Aromia moschata</name>
    <dbReference type="NCBI Taxonomy" id="1265417"/>
    <lineage>
        <taxon>Eukaryota</taxon>
        <taxon>Metazoa</taxon>
        <taxon>Ecdysozoa</taxon>
        <taxon>Arthropoda</taxon>
        <taxon>Hexapoda</taxon>
        <taxon>Insecta</taxon>
        <taxon>Pterygota</taxon>
        <taxon>Neoptera</taxon>
        <taxon>Endopterygota</taxon>
        <taxon>Coleoptera</taxon>
        <taxon>Polyphaga</taxon>
        <taxon>Cucujiformia</taxon>
        <taxon>Chrysomeloidea</taxon>
        <taxon>Cerambycidae</taxon>
        <taxon>Cerambycinae</taxon>
        <taxon>Callichromatini</taxon>
        <taxon>Aromia</taxon>
    </lineage>
</organism>
<feature type="domain" description="HTH psq-type" evidence="2">
    <location>
        <begin position="47"/>
        <end position="82"/>
    </location>
</feature>
<comment type="subcellular location">
    <subcellularLocation>
        <location evidence="1">Nucleus</location>
    </subcellularLocation>
</comment>
<dbReference type="AlphaFoldDB" id="A0AAV8Y9A2"/>
<dbReference type="InterPro" id="IPR007889">
    <property type="entry name" value="HTH_Psq"/>
</dbReference>
<gene>
    <name evidence="3" type="ORF">NQ318_011894</name>
</gene>
<dbReference type="SUPFAM" id="SSF46689">
    <property type="entry name" value="Homeodomain-like"/>
    <property type="match status" value="1"/>
</dbReference>
<comment type="caution">
    <text evidence="3">The sequence shown here is derived from an EMBL/GenBank/DDBJ whole genome shotgun (WGS) entry which is preliminary data.</text>
</comment>
<evidence type="ECO:0000259" key="2">
    <source>
        <dbReference type="Pfam" id="PF05225"/>
    </source>
</evidence>
<dbReference type="GO" id="GO:0003677">
    <property type="term" value="F:DNA binding"/>
    <property type="evidence" value="ECO:0007669"/>
    <property type="project" value="InterPro"/>
</dbReference>
<accession>A0AAV8Y9A2</accession>
<reference evidence="3" key="1">
    <citation type="journal article" date="2023" name="Insect Mol. Biol.">
        <title>Genome sequencing provides insights into the evolution of gene families encoding plant cell wall-degrading enzymes in longhorned beetles.</title>
        <authorList>
            <person name="Shin N.R."/>
            <person name="Okamura Y."/>
            <person name="Kirsch R."/>
            <person name="Pauchet Y."/>
        </authorList>
    </citation>
    <scope>NUCLEOTIDE SEQUENCE</scope>
    <source>
        <strain evidence="3">AMC_N1</strain>
    </source>
</reference>
<proteinExistence type="predicted"/>
<name>A0AAV8Y9A2_9CUCU</name>
<dbReference type="Proteomes" id="UP001162162">
    <property type="component" value="Unassembled WGS sequence"/>
</dbReference>
<dbReference type="EMBL" id="JAPWTK010000146">
    <property type="protein sequence ID" value="KAJ8948006.1"/>
    <property type="molecule type" value="Genomic_DNA"/>
</dbReference>
<evidence type="ECO:0000313" key="4">
    <source>
        <dbReference type="Proteomes" id="UP001162162"/>
    </source>
</evidence>
<dbReference type="GO" id="GO:0005634">
    <property type="term" value="C:nucleus"/>
    <property type="evidence" value="ECO:0007669"/>
    <property type="project" value="UniProtKB-SubCell"/>
</dbReference>